<dbReference type="EMBL" id="JBBJCI010000032">
    <property type="protein sequence ID" value="KAK7254067.1"/>
    <property type="molecule type" value="Genomic_DNA"/>
</dbReference>
<organism evidence="1 2">
    <name type="scientific">Aureococcus anophagefferens</name>
    <name type="common">Harmful bloom alga</name>
    <dbReference type="NCBI Taxonomy" id="44056"/>
    <lineage>
        <taxon>Eukaryota</taxon>
        <taxon>Sar</taxon>
        <taxon>Stramenopiles</taxon>
        <taxon>Ochrophyta</taxon>
        <taxon>Pelagophyceae</taxon>
        <taxon>Pelagomonadales</taxon>
        <taxon>Pelagomonadaceae</taxon>
        <taxon>Aureococcus</taxon>
    </lineage>
</organism>
<protein>
    <submittedName>
        <fullName evidence="1">Uncharacterized protein</fullName>
    </submittedName>
</protein>
<comment type="caution">
    <text evidence="1">The sequence shown here is derived from an EMBL/GenBank/DDBJ whole genome shotgun (WGS) entry which is preliminary data.</text>
</comment>
<keyword evidence="2" id="KW-1185">Reference proteome</keyword>
<accession>A0ABR1GE12</accession>
<name>A0ABR1GE12_AURAN</name>
<evidence type="ECO:0000313" key="1">
    <source>
        <dbReference type="EMBL" id="KAK7254067.1"/>
    </source>
</evidence>
<evidence type="ECO:0000313" key="2">
    <source>
        <dbReference type="Proteomes" id="UP001363151"/>
    </source>
</evidence>
<sequence>MAAFGAARCQATVGRELEDDDEAVTVVPGDAEEAPAPTTLVLLMASHIASADRLCALGDALRAASAAQTAAPDGILLSWSAEEAWRESARRLVKECDCGAVECAGRRSQFEHLAALGALVAHRWGKKRSVWCFFGDDDDLARPSRTAGVPAVTADARRCASVCAMWRAEAARAAADAPPRPRSAADVEALLAALAPRSASGSTRERNSQLQRLIARPISTRASASPYERFHYAVRVPALLSFLGAAPPALKAARFCDVAFVEFLRRTDRVVFALSGAFKACWLYFYGGCDGPRASRSVPVDAAARTFAAAHVAASGA</sequence>
<gene>
    <name evidence="1" type="ORF">SO694_00008173</name>
</gene>
<dbReference type="Proteomes" id="UP001363151">
    <property type="component" value="Unassembled WGS sequence"/>
</dbReference>
<proteinExistence type="predicted"/>
<reference evidence="1 2" key="1">
    <citation type="submission" date="2024-03" db="EMBL/GenBank/DDBJ databases">
        <title>Aureococcus anophagefferens CCMP1851 and Kratosvirus quantuckense: Draft genome of a second virus-susceptible host strain in the model system.</title>
        <authorList>
            <person name="Chase E."/>
            <person name="Truchon A.R."/>
            <person name="Schepens W."/>
            <person name="Wilhelm S.W."/>
        </authorList>
    </citation>
    <scope>NUCLEOTIDE SEQUENCE [LARGE SCALE GENOMIC DNA]</scope>
    <source>
        <strain evidence="1 2">CCMP1851</strain>
    </source>
</reference>